<comment type="caution">
    <text evidence="2">The sequence shown here is derived from an EMBL/GenBank/DDBJ whole genome shotgun (WGS) entry which is preliminary data.</text>
</comment>
<dbReference type="Proteomes" id="UP000576225">
    <property type="component" value="Unassembled WGS sequence"/>
</dbReference>
<evidence type="ECO:0000313" key="2">
    <source>
        <dbReference type="EMBL" id="NMD89261.1"/>
    </source>
</evidence>
<dbReference type="Gene3D" id="3.30.700.10">
    <property type="entry name" value="Glycoprotein, Type 4 Pilin"/>
    <property type="match status" value="1"/>
</dbReference>
<sequence>MNHRNPFLPKPVRRNLQPYCLFTLIELLVVIAIIAILAAMLLPALNKARERARQTSCLNNIRQISTSLVLYVDDMNGTVPSDNGNISSTLLWGKWADVLYAYMNHAEPQDWGYYGTSTTRPAAPFACPASSDAPYNGLGGGQNYGINSYETTNGFGYARIRKISRLRHPSALFAVGDLNRAYKLTWPTPGAYTRKDLSGNYDNYDSRETYRHGFGSNIGYADGHAASLAGREIPTAEDTQAFWNGIAN</sequence>
<evidence type="ECO:0000313" key="3">
    <source>
        <dbReference type="Proteomes" id="UP000576225"/>
    </source>
</evidence>
<dbReference type="InterPro" id="IPR012902">
    <property type="entry name" value="N_methyl_site"/>
</dbReference>
<keyword evidence="1" id="KW-0812">Transmembrane</keyword>
<dbReference type="RefSeq" id="WP_168964171.1">
    <property type="nucleotide sequence ID" value="NZ_JABAEW010000094.1"/>
</dbReference>
<gene>
    <name evidence="2" type="ORF">HF882_21990</name>
</gene>
<proteinExistence type="predicted"/>
<dbReference type="AlphaFoldDB" id="A0A848B276"/>
<dbReference type="NCBIfam" id="TIGR02532">
    <property type="entry name" value="IV_pilin_GFxxxE"/>
    <property type="match status" value="1"/>
</dbReference>
<evidence type="ECO:0000256" key="1">
    <source>
        <dbReference type="SAM" id="Phobius"/>
    </source>
</evidence>
<accession>A0A848B276</accession>
<organism evidence="2 3">
    <name type="scientific">Victivallis vadensis</name>
    <dbReference type="NCBI Taxonomy" id="172901"/>
    <lineage>
        <taxon>Bacteria</taxon>
        <taxon>Pseudomonadati</taxon>
        <taxon>Lentisphaerota</taxon>
        <taxon>Lentisphaeria</taxon>
        <taxon>Victivallales</taxon>
        <taxon>Victivallaceae</taxon>
        <taxon>Victivallis</taxon>
    </lineage>
</organism>
<keyword evidence="1" id="KW-1133">Transmembrane helix</keyword>
<dbReference type="SUPFAM" id="SSF54523">
    <property type="entry name" value="Pili subunits"/>
    <property type="match status" value="1"/>
</dbReference>
<dbReference type="EMBL" id="JABAEW010000094">
    <property type="protein sequence ID" value="NMD89261.1"/>
    <property type="molecule type" value="Genomic_DNA"/>
</dbReference>
<dbReference type="PANTHER" id="PTHR30093:SF2">
    <property type="entry name" value="TYPE II SECRETION SYSTEM PROTEIN H"/>
    <property type="match status" value="1"/>
</dbReference>
<protein>
    <submittedName>
        <fullName evidence="2">DUF1559 domain-containing protein</fullName>
    </submittedName>
</protein>
<dbReference type="InterPro" id="IPR045584">
    <property type="entry name" value="Pilin-like"/>
</dbReference>
<reference evidence="2 3" key="1">
    <citation type="submission" date="2020-04" db="EMBL/GenBank/DDBJ databases">
        <authorList>
            <person name="Hitch T.C.A."/>
            <person name="Wylensek D."/>
            <person name="Clavel T."/>
        </authorList>
    </citation>
    <scope>NUCLEOTIDE SEQUENCE [LARGE SCALE GENOMIC DNA]</scope>
    <source>
        <strain evidence="2 3">COR2-253-APC-1A</strain>
    </source>
</reference>
<feature type="transmembrane region" description="Helical" evidence="1">
    <location>
        <begin position="21"/>
        <end position="45"/>
    </location>
</feature>
<name>A0A848B276_9BACT</name>
<keyword evidence="1" id="KW-0472">Membrane</keyword>
<dbReference type="PANTHER" id="PTHR30093">
    <property type="entry name" value="GENERAL SECRETION PATHWAY PROTEIN G"/>
    <property type="match status" value="1"/>
</dbReference>